<organism evidence="11 12">
    <name type="scientific">Anaerohalosphaera lusitana</name>
    <dbReference type="NCBI Taxonomy" id="1936003"/>
    <lineage>
        <taxon>Bacteria</taxon>
        <taxon>Pseudomonadati</taxon>
        <taxon>Planctomycetota</taxon>
        <taxon>Phycisphaerae</taxon>
        <taxon>Sedimentisphaerales</taxon>
        <taxon>Anaerohalosphaeraceae</taxon>
        <taxon>Anaerohalosphaera</taxon>
    </lineage>
</organism>
<dbReference type="OrthoDB" id="269621at2"/>
<dbReference type="GO" id="GO:0003677">
    <property type="term" value="F:DNA binding"/>
    <property type="evidence" value="ECO:0007669"/>
    <property type="project" value="InterPro"/>
</dbReference>
<evidence type="ECO:0000256" key="1">
    <source>
        <dbReference type="ARBA" id="ARBA00012417"/>
    </source>
</evidence>
<dbReference type="GO" id="GO:0003887">
    <property type="term" value="F:DNA-directed DNA polymerase activity"/>
    <property type="evidence" value="ECO:0007669"/>
    <property type="project" value="UniProtKB-KW"/>
</dbReference>
<dbReference type="GO" id="GO:0009360">
    <property type="term" value="C:DNA polymerase III complex"/>
    <property type="evidence" value="ECO:0007669"/>
    <property type="project" value="InterPro"/>
</dbReference>
<feature type="domain" description="DNA polymerase III delta subunit-like C-terminal" evidence="10">
    <location>
        <begin position="204"/>
        <end position="323"/>
    </location>
</feature>
<name>A0A1U9NNY8_9BACT</name>
<sequence length="330" mass="36273">MAKNKNKEVSCIYVICGKDAHLVGKQCESLVDSLLGDDERDMALFQPDPDKVDCVTVLDELRTVPFLASRRVVVLRGADKFITANRPLLERYFEEPSKSGVLVLVVSKWQKSTKLAKKLPKVGELIEVGDLKPAQLPGYAVERAKTEHSKTLDRDAAAALVEFVGDDPGKLASEVDKLAMYVDESAKISLDDVETLIGKSRAFNAFEVIDLITSGNTAGAVERLRNMFVHDPSAEYTAVGAFAYHMRKMFNAKVMIETGVPIRQVCGKLRIFGKNQSAFLTQIKKVGLAQLGSAIRELAHIDLSMKTGGMDGKVAIEQLVFKLGMTLKNR</sequence>
<dbReference type="KEGG" id="alus:STSP2_02698"/>
<evidence type="ECO:0000259" key="10">
    <source>
        <dbReference type="Pfam" id="PF21694"/>
    </source>
</evidence>
<dbReference type="InterPro" id="IPR010372">
    <property type="entry name" value="DNA_pol3_delta_N"/>
</dbReference>
<proteinExistence type="inferred from homology"/>
<dbReference type="RefSeq" id="WP_146663188.1">
    <property type="nucleotide sequence ID" value="NZ_CP019791.1"/>
</dbReference>
<dbReference type="SUPFAM" id="SSF52540">
    <property type="entry name" value="P-loop containing nucleoside triphosphate hydrolases"/>
    <property type="match status" value="1"/>
</dbReference>
<dbReference type="Gene3D" id="3.40.50.300">
    <property type="entry name" value="P-loop containing nucleotide triphosphate hydrolases"/>
    <property type="match status" value="1"/>
</dbReference>
<dbReference type="EMBL" id="CP019791">
    <property type="protein sequence ID" value="AQT69507.1"/>
    <property type="molecule type" value="Genomic_DNA"/>
</dbReference>
<evidence type="ECO:0000256" key="4">
    <source>
        <dbReference type="ARBA" id="ARBA00022695"/>
    </source>
</evidence>
<dbReference type="Gene3D" id="1.10.8.60">
    <property type="match status" value="1"/>
</dbReference>
<dbReference type="SUPFAM" id="SSF48019">
    <property type="entry name" value="post-AAA+ oligomerization domain-like"/>
    <property type="match status" value="1"/>
</dbReference>
<dbReference type="STRING" id="1936003.STSP2_02698"/>
<protein>
    <recommendedName>
        <fullName evidence="2">DNA polymerase III subunit delta</fullName>
        <ecNumber evidence="1">2.7.7.7</ecNumber>
    </recommendedName>
</protein>
<comment type="catalytic activity">
    <reaction evidence="8">
        <text>DNA(n) + a 2'-deoxyribonucleoside 5'-triphosphate = DNA(n+1) + diphosphate</text>
        <dbReference type="Rhea" id="RHEA:22508"/>
        <dbReference type="Rhea" id="RHEA-COMP:17339"/>
        <dbReference type="Rhea" id="RHEA-COMP:17340"/>
        <dbReference type="ChEBI" id="CHEBI:33019"/>
        <dbReference type="ChEBI" id="CHEBI:61560"/>
        <dbReference type="ChEBI" id="CHEBI:173112"/>
        <dbReference type="EC" id="2.7.7.7"/>
    </reaction>
</comment>
<keyword evidence="3" id="KW-0808">Transferase</keyword>
<keyword evidence="5" id="KW-0235">DNA replication</keyword>
<dbReference type="Pfam" id="PF21694">
    <property type="entry name" value="DNA_pol3_delta_C"/>
    <property type="match status" value="1"/>
</dbReference>
<dbReference type="Pfam" id="PF06144">
    <property type="entry name" value="DNA_pol3_delta"/>
    <property type="match status" value="1"/>
</dbReference>
<gene>
    <name evidence="11" type="ORF">STSP2_02698</name>
</gene>
<evidence type="ECO:0000256" key="8">
    <source>
        <dbReference type="ARBA" id="ARBA00049244"/>
    </source>
</evidence>
<reference evidence="12" key="1">
    <citation type="submission" date="2017-02" db="EMBL/GenBank/DDBJ databases">
        <title>Comparative genomics and description of representatives of a novel lineage of planctomycetes thriving in anoxic sediments.</title>
        <authorList>
            <person name="Spring S."/>
            <person name="Bunk B."/>
            <person name="Sproer C."/>
        </authorList>
    </citation>
    <scope>NUCLEOTIDE SEQUENCE [LARGE SCALE GENOMIC DNA]</scope>
    <source>
        <strain evidence="12">ST-NAGAB-D1</strain>
    </source>
</reference>
<evidence type="ECO:0000256" key="7">
    <source>
        <dbReference type="ARBA" id="ARBA00034754"/>
    </source>
</evidence>
<keyword evidence="4" id="KW-0548">Nucleotidyltransferase</keyword>
<dbReference type="NCBIfam" id="TIGR01128">
    <property type="entry name" value="holA"/>
    <property type="match status" value="1"/>
</dbReference>
<evidence type="ECO:0000256" key="2">
    <source>
        <dbReference type="ARBA" id="ARBA00017703"/>
    </source>
</evidence>
<evidence type="ECO:0000256" key="5">
    <source>
        <dbReference type="ARBA" id="ARBA00022705"/>
    </source>
</evidence>
<dbReference type="GO" id="GO:0006261">
    <property type="term" value="P:DNA-templated DNA replication"/>
    <property type="evidence" value="ECO:0007669"/>
    <property type="project" value="TreeGrafter"/>
</dbReference>
<dbReference type="AlphaFoldDB" id="A0A1U9NNY8"/>
<keyword evidence="6" id="KW-0239">DNA-directed DNA polymerase</keyword>
<accession>A0A1U9NNY8</accession>
<dbReference type="PANTHER" id="PTHR34388">
    <property type="entry name" value="DNA POLYMERASE III SUBUNIT DELTA"/>
    <property type="match status" value="1"/>
</dbReference>
<dbReference type="PANTHER" id="PTHR34388:SF1">
    <property type="entry name" value="DNA POLYMERASE III SUBUNIT DELTA"/>
    <property type="match status" value="1"/>
</dbReference>
<feature type="domain" description="DNA polymerase III delta N-terminal" evidence="9">
    <location>
        <begin position="13"/>
        <end position="126"/>
    </location>
</feature>
<evidence type="ECO:0000256" key="3">
    <source>
        <dbReference type="ARBA" id="ARBA00022679"/>
    </source>
</evidence>
<dbReference type="InterPro" id="IPR005790">
    <property type="entry name" value="DNA_polIII_delta"/>
</dbReference>
<evidence type="ECO:0000256" key="6">
    <source>
        <dbReference type="ARBA" id="ARBA00022932"/>
    </source>
</evidence>
<dbReference type="InterPro" id="IPR008921">
    <property type="entry name" value="DNA_pol3_clamp-load_cplx_C"/>
</dbReference>
<dbReference type="InterPro" id="IPR048466">
    <property type="entry name" value="DNA_pol3_delta-like_C"/>
</dbReference>
<evidence type="ECO:0000259" key="9">
    <source>
        <dbReference type="Pfam" id="PF06144"/>
    </source>
</evidence>
<dbReference type="Gene3D" id="1.20.272.10">
    <property type="match status" value="1"/>
</dbReference>
<evidence type="ECO:0000313" key="12">
    <source>
        <dbReference type="Proteomes" id="UP000189674"/>
    </source>
</evidence>
<dbReference type="EC" id="2.7.7.7" evidence="1"/>
<dbReference type="Proteomes" id="UP000189674">
    <property type="component" value="Chromosome"/>
</dbReference>
<dbReference type="InterPro" id="IPR027417">
    <property type="entry name" value="P-loop_NTPase"/>
</dbReference>
<comment type="similarity">
    <text evidence="7">Belongs to the DNA polymerase HolA subunit family.</text>
</comment>
<evidence type="ECO:0000313" key="11">
    <source>
        <dbReference type="EMBL" id="AQT69507.1"/>
    </source>
</evidence>
<keyword evidence="12" id="KW-1185">Reference proteome</keyword>